<proteinExistence type="evidence at transcript level"/>
<evidence type="ECO:0000313" key="2">
    <source>
        <dbReference type="EMBL" id="AHI85720.1"/>
    </source>
</evidence>
<accession>A0A023JGE7</accession>
<name>A0A023JGE7_CAPAN</name>
<evidence type="ECO:0000256" key="1">
    <source>
        <dbReference type="SAM" id="MobiDB-lite"/>
    </source>
</evidence>
<dbReference type="AlphaFoldDB" id="A0A023JGE7"/>
<sequence length="143" mass="15110">MKPNGFCSFGFAIFRFPVGNRPPWGLPSPPNPAGSWGEGKPQNQPLPRVAIISGAAVSDGSGRGHPLWGCSSWPPGFPLCSARCWGMGRIHFPGNSLPCSPARITPLRDKAGLPAGGPSRIVVPRAQDLARGLVRFGRGTNIF</sequence>
<feature type="region of interest" description="Disordered" evidence="1">
    <location>
        <begin position="25"/>
        <end position="45"/>
    </location>
</feature>
<dbReference type="EMBL" id="KC795270">
    <property type="protein sequence ID" value="AHI85720.1"/>
    <property type="molecule type" value="mRNA"/>
</dbReference>
<reference evidence="2" key="1">
    <citation type="submission" date="2013-03" db="EMBL/GenBank/DDBJ databases">
        <title>Isolation of biotic and abiotic stress-related cDNA Genes from Pepper Leaves Infected by Xanthomonas campestris pv. vesicatoria or treated with abscisic acid.</title>
        <authorList>
            <person name="Lee S.C."/>
        </authorList>
    </citation>
    <scope>NUCLEOTIDE SEQUENCE</scope>
</reference>
<protein>
    <submittedName>
        <fullName evidence="2">Stress-induced protein 15</fullName>
    </submittedName>
</protein>
<organism evidence="2">
    <name type="scientific">Capsicum annuum</name>
    <name type="common">Capsicum pepper</name>
    <dbReference type="NCBI Taxonomy" id="4072"/>
    <lineage>
        <taxon>Eukaryota</taxon>
        <taxon>Viridiplantae</taxon>
        <taxon>Streptophyta</taxon>
        <taxon>Embryophyta</taxon>
        <taxon>Tracheophyta</taxon>
        <taxon>Spermatophyta</taxon>
        <taxon>Magnoliopsida</taxon>
        <taxon>eudicotyledons</taxon>
        <taxon>Gunneridae</taxon>
        <taxon>Pentapetalae</taxon>
        <taxon>asterids</taxon>
        <taxon>lamiids</taxon>
        <taxon>Solanales</taxon>
        <taxon>Solanaceae</taxon>
        <taxon>Solanoideae</taxon>
        <taxon>Capsiceae</taxon>
        <taxon>Capsicum</taxon>
    </lineage>
</organism>